<evidence type="ECO:0008006" key="4">
    <source>
        <dbReference type="Google" id="ProtNLM"/>
    </source>
</evidence>
<protein>
    <recommendedName>
        <fullName evidence="4">Helix-turn-helix domain-containing protein</fullName>
    </recommendedName>
</protein>
<keyword evidence="3" id="KW-1185">Reference proteome</keyword>
<accession>A0A373A635</accession>
<dbReference type="Proteomes" id="UP000263377">
    <property type="component" value="Unassembled WGS sequence"/>
</dbReference>
<evidence type="ECO:0000313" key="2">
    <source>
        <dbReference type="EMBL" id="RGD63020.1"/>
    </source>
</evidence>
<organism evidence="2 3">
    <name type="scientific">Kitasatospora xanthocidica</name>
    <dbReference type="NCBI Taxonomy" id="83382"/>
    <lineage>
        <taxon>Bacteria</taxon>
        <taxon>Bacillati</taxon>
        <taxon>Actinomycetota</taxon>
        <taxon>Actinomycetes</taxon>
        <taxon>Kitasatosporales</taxon>
        <taxon>Streptomycetaceae</taxon>
        <taxon>Kitasatospora</taxon>
    </lineage>
</organism>
<comment type="caution">
    <text evidence="2">The sequence shown here is derived from an EMBL/GenBank/DDBJ whole genome shotgun (WGS) entry which is preliminary data.</text>
</comment>
<evidence type="ECO:0000313" key="3">
    <source>
        <dbReference type="Proteomes" id="UP000263377"/>
    </source>
</evidence>
<dbReference type="AlphaFoldDB" id="A0A373A635"/>
<name>A0A373A635_9ACTN</name>
<evidence type="ECO:0000256" key="1">
    <source>
        <dbReference type="SAM" id="MobiDB-lite"/>
    </source>
</evidence>
<dbReference type="EMBL" id="QVIG01000001">
    <property type="protein sequence ID" value="RGD63020.1"/>
    <property type="molecule type" value="Genomic_DNA"/>
</dbReference>
<reference evidence="2 3" key="1">
    <citation type="submission" date="2018-08" db="EMBL/GenBank/DDBJ databases">
        <title>Diversity &amp; Physiological Properties of Lignin-Decomposing Actinobacteria from Soil.</title>
        <authorList>
            <person name="Roh S.G."/>
            <person name="Kim S.B."/>
        </authorList>
    </citation>
    <scope>NUCLEOTIDE SEQUENCE [LARGE SCALE GENOMIC DNA]</scope>
    <source>
        <strain evidence="2 3">MMS17-GH009</strain>
    </source>
</reference>
<proteinExistence type="predicted"/>
<feature type="region of interest" description="Disordered" evidence="1">
    <location>
        <begin position="95"/>
        <end position="130"/>
    </location>
</feature>
<sequence>MRIHRSVHSRAFSVLPNGLLQDRRLSYTARGLLADLLSRPDGWREDGRQMADSSPQGRGAVRRALKELTSAGYYRVDTVRMADGTIRSEAHVFDTPQPAPAVPRPASGGGSSGRAVTPPVKDPGQEPTLPDERTRAAVATLFRVIRPEPRLRLGEAEARALAPLVTQWLERGCDEAELAHALLPGLPQPMHSPVAILRDRLQRKLPPERPETPPASYAECGRCHDPVPRPGICRACAGLGTRTVAVGTGAPATPGGVARARAALRGWQSPSAVALGS</sequence>
<gene>
    <name evidence="2" type="ORF">DR950_20790</name>
</gene>